<sequence>MENSRIRKIMMQCKPRGHRRPGRPLRRLLDGAETAVVLYRANHATREIRNMGLFSVGQMILPSPLQRGLLSRGESGSIGHRVISDSFISYSICPLHTFHSSPYRHFKCFLVPARLNRLRRLLAGLKFRSGECQLESARFIVVIHLHKQMKAKLRDYSMHMTFMFNNYPLRYFNTVLSNTTILLYLY</sequence>
<reference evidence="1 2" key="1">
    <citation type="journal article" date="2022" name="Allergy">
        <title>Genome assembly and annotation of Periplaneta americana reveal a comprehensive cockroach allergen profile.</title>
        <authorList>
            <person name="Wang L."/>
            <person name="Xiong Q."/>
            <person name="Saelim N."/>
            <person name="Wang L."/>
            <person name="Nong W."/>
            <person name="Wan A.T."/>
            <person name="Shi M."/>
            <person name="Liu X."/>
            <person name="Cao Q."/>
            <person name="Hui J.H.L."/>
            <person name="Sookrung N."/>
            <person name="Leung T.F."/>
            <person name="Tungtrongchitr A."/>
            <person name="Tsui S.K.W."/>
        </authorList>
    </citation>
    <scope>NUCLEOTIDE SEQUENCE [LARGE SCALE GENOMIC DNA]</scope>
    <source>
        <strain evidence="1">PWHHKU_190912</strain>
    </source>
</reference>
<evidence type="ECO:0000313" key="2">
    <source>
        <dbReference type="Proteomes" id="UP001148838"/>
    </source>
</evidence>
<evidence type="ECO:0000313" key="1">
    <source>
        <dbReference type="EMBL" id="KAJ4438898.1"/>
    </source>
</evidence>
<comment type="caution">
    <text evidence="1">The sequence shown here is derived from an EMBL/GenBank/DDBJ whole genome shotgun (WGS) entry which is preliminary data.</text>
</comment>
<dbReference type="EMBL" id="JAJSOF020000019">
    <property type="protein sequence ID" value="KAJ4438898.1"/>
    <property type="molecule type" value="Genomic_DNA"/>
</dbReference>
<protein>
    <submittedName>
        <fullName evidence="1">Uncharacterized protein</fullName>
    </submittedName>
</protein>
<keyword evidence="2" id="KW-1185">Reference proteome</keyword>
<name>A0ABQ8SXF6_PERAM</name>
<gene>
    <name evidence="1" type="ORF">ANN_14852</name>
</gene>
<accession>A0ABQ8SXF6</accession>
<proteinExistence type="predicted"/>
<organism evidence="1 2">
    <name type="scientific">Periplaneta americana</name>
    <name type="common">American cockroach</name>
    <name type="synonym">Blatta americana</name>
    <dbReference type="NCBI Taxonomy" id="6978"/>
    <lineage>
        <taxon>Eukaryota</taxon>
        <taxon>Metazoa</taxon>
        <taxon>Ecdysozoa</taxon>
        <taxon>Arthropoda</taxon>
        <taxon>Hexapoda</taxon>
        <taxon>Insecta</taxon>
        <taxon>Pterygota</taxon>
        <taxon>Neoptera</taxon>
        <taxon>Polyneoptera</taxon>
        <taxon>Dictyoptera</taxon>
        <taxon>Blattodea</taxon>
        <taxon>Blattoidea</taxon>
        <taxon>Blattidae</taxon>
        <taxon>Blattinae</taxon>
        <taxon>Periplaneta</taxon>
    </lineage>
</organism>
<dbReference type="Proteomes" id="UP001148838">
    <property type="component" value="Unassembled WGS sequence"/>
</dbReference>